<evidence type="ECO:0000256" key="7">
    <source>
        <dbReference type="RuleBase" id="RU362048"/>
    </source>
</evidence>
<dbReference type="NCBIfam" id="TIGR00427">
    <property type="entry name" value="NAAT family transporter"/>
    <property type="match status" value="1"/>
</dbReference>
<comment type="similarity">
    <text evidence="2 7">Belongs to the UPF0056 (MarC) family.</text>
</comment>
<feature type="transmembrane region" description="Helical" evidence="7">
    <location>
        <begin position="20"/>
        <end position="45"/>
    </location>
</feature>
<reference evidence="8 9" key="1">
    <citation type="submission" date="2019-09" db="EMBL/GenBank/DDBJ databases">
        <authorList>
            <person name="Chandra G."/>
            <person name="Truman W A."/>
        </authorList>
    </citation>
    <scope>NUCLEOTIDE SEQUENCE [LARGE SCALE GENOMIC DNA]</scope>
    <source>
        <strain evidence="8">PS900</strain>
    </source>
</reference>
<keyword evidence="4 7" id="KW-0812">Transmembrane</keyword>
<proteinExistence type="inferred from homology"/>
<evidence type="ECO:0000256" key="2">
    <source>
        <dbReference type="ARBA" id="ARBA00009784"/>
    </source>
</evidence>
<evidence type="ECO:0000256" key="1">
    <source>
        <dbReference type="ARBA" id="ARBA00004651"/>
    </source>
</evidence>
<dbReference type="PANTHER" id="PTHR33508:SF1">
    <property type="entry name" value="UPF0056 MEMBRANE PROTEIN YHCE"/>
    <property type="match status" value="1"/>
</dbReference>
<dbReference type="Proteomes" id="UP000325723">
    <property type="component" value="Unassembled WGS sequence"/>
</dbReference>
<evidence type="ECO:0000256" key="6">
    <source>
        <dbReference type="ARBA" id="ARBA00023136"/>
    </source>
</evidence>
<feature type="transmembrane region" description="Helical" evidence="7">
    <location>
        <begin position="129"/>
        <end position="153"/>
    </location>
</feature>
<keyword evidence="6 7" id="KW-0472">Membrane</keyword>
<sequence length="235" mass="25339">MISYGESVHNALGRSSMNAYLTLFFGMFTTLLAIINPLEAIPVFLGLLQDKDVAEQRHVARKACLYALLLMFFFLIFGNLLLRLFEVPLSMIRVVGGVILMRIGFELFAPSPNSNLIPSGGKSDQDVSFIPMAMPIMFGPGAIATVIGLTSTIKDSDRAILSFAVIALAICATMFVTYLSLAYANTILKKIGPQGIDAATRIVGFFVSAMGVGLIFHGTVEFLQSYGVLLNGVAK</sequence>
<feature type="transmembrane region" description="Helical" evidence="7">
    <location>
        <begin position="202"/>
        <end position="220"/>
    </location>
</feature>
<name>A0A8H2RTK2_PSEFL</name>
<keyword evidence="5 7" id="KW-1133">Transmembrane helix</keyword>
<protein>
    <recommendedName>
        <fullName evidence="7">UPF0056 inner membrane protein</fullName>
    </recommendedName>
</protein>
<gene>
    <name evidence="8" type="ORF">PS900_05984</name>
</gene>
<evidence type="ECO:0000256" key="3">
    <source>
        <dbReference type="ARBA" id="ARBA00022475"/>
    </source>
</evidence>
<evidence type="ECO:0000313" key="9">
    <source>
        <dbReference type="Proteomes" id="UP000325723"/>
    </source>
</evidence>
<evidence type="ECO:0000256" key="5">
    <source>
        <dbReference type="ARBA" id="ARBA00022989"/>
    </source>
</evidence>
<organism evidence="8 9">
    <name type="scientific">Pseudomonas fluorescens</name>
    <dbReference type="NCBI Taxonomy" id="294"/>
    <lineage>
        <taxon>Bacteria</taxon>
        <taxon>Pseudomonadati</taxon>
        <taxon>Pseudomonadota</taxon>
        <taxon>Gammaproteobacteria</taxon>
        <taxon>Pseudomonadales</taxon>
        <taxon>Pseudomonadaceae</taxon>
        <taxon>Pseudomonas</taxon>
    </lineage>
</organism>
<accession>A0A8H2RTK2</accession>
<evidence type="ECO:0000256" key="4">
    <source>
        <dbReference type="ARBA" id="ARBA00022692"/>
    </source>
</evidence>
<keyword evidence="3" id="KW-1003">Cell membrane</keyword>
<dbReference type="Pfam" id="PF01914">
    <property type="entry name" value="MarC"/>
    <property type="match status" value="1"/>
</dbReference>
<dbReference type="EMBL" id="CABVIE010000030">
    <property type="protein sequence ID" value="VVP58707.1"/>
    <property type="molecule type" value="Genomic_DNA"/>
</dbReference>
<dbReference type="GO" id="GO:0005886">
    <property type="term" value="C:plasma membrane"/>
    <property type="evidence" value="ECO:0007669"/>
    <property type="project" value="UniProtKB-SubCell"/>
</dbReference>
<evidence type="ECO:0000313" key="8">
    <source>
        <dbReference type="EMBL" id="VVP58707.1"/>
    </source>
</evidence>
<comment type="caution">
    <text evidence="8">The sequence shown here is derived from an EMBL/GenBank/DDBJ whole genome shotgun (WGS) entry which is preliminary data.</text>
</comment>
<comment type="subcellular location">
    <subcellularLocation>
        <location evidence="7">Cell inner membrane</location>
        <topology evidence="7">Multi-pass membrane protein</topology>
    </subcellularLocation>
    <subcellularLocation>
        <location evidence="1">Cell membrane</location>
        <topology evidence="1">Multi-pass membrane protein</topology>
    </subcellularLocation>
</comment>
<comment type="caution">
    <text evidence="7">Lacks conserved residue(s) required for the propagation of feature annotation.</text>
</comment>
<dbReference type="InterPro" id="IPR002771">
    <property type="entry name" value="Multi_antbiot-R_MarC"/>
</dbReference>
<dbReference type="PANTHER" id="PTHR33508">
    <property type="entry name" value="UPF0056 MEMBRANE PROTEIN YHCE"/>
    <property type="match status" value="1"/>
</dbReference>
<dbReference type="AlphaFoldDB" id="A0A8H2RTK2"/>
<feature type="transmembrane region" description="Helical" evidence="7">
    <location>
        <begin position="65"/>
        <end position="85"/>
    </location>
</feature>
<dbReference type="RefSeq" id="WP_224789165.1">
    <property type="nucleotide sequence ID" value="NZ_CABVIE010000030.1"/>
</dbReference>
<feature type="transmembrane region" description="Helical" evidence="7">
    <location>
        <begin position="159"/>
        <end position="181"/>
    </location>
</feature>